<feature type="transmembrane region" description="Helical" evidence="1">
    <location>
        <begin position="12"/>
        <end position="33"/>
    </location>
</feature>
<keyword evidence="1" id="KW-0812">Transmembrane</keyword>
<keyword evidence="3" id="KW-1185">Reference proteome</keyword>
<protein>
    <submittedName>
        <fullName evidence="2">Uncharacterized protein</fullName>
    </submittedName>
</protein>
<organism evidence="2 3">
    <name type="scientific">Parnassius mnemosyne</name>
    <name type="common">clouded apollo</name>
    <dbReference type="NCBI Taxonomy" id="213953"/>
    <lineage>
        <taxon>Eukaryota</taxon>
        <taxon>Metazoa</taxon>
        <taxon>Ecdysozoa</taxon>
        <taxon>Arthropoda</taxon>
        <taxon>Hexapoda</taxon>
        <taxon>Insecta</taxon>
        <taxon>Pterygota</taxon>
        <taxon>Neoptera</taxon>
        <taxon>Endopterygota</taxon>
        <taxon>Lepidoptera</taxon>
        <taxon>Glossata</taxon>
        <taxon>Ditrysia</taxon>
        <taxon>Papilionoidea</taxon>
        <taxon>Papilionidae</taxon>
        <taxon>Parnassiinae</taxon>
        <taxon>Parnassini</taxon>
        <taxon>Parnassius</taxon>
        <taxon>Driopa</taxon>
    </lineage>
</organism>
<feature type="transmembrane region" description="Helical" evidence="1">
    <location>
        <begin position="96"/>
        <end position="115"/>
    </location>
</feature>
<keyword evidence="1" id="KW-1133">Transmembrane helix</keyword>
<dbReference type="AlphaFoldDB" id="A0AAV1LY08"/>
<evidence type="ECO:0000256" key="1">
    <source>
        <dbReference type="SAM" id="Phobius"/>
    </source>
</evidence>
<evidence type="ECO:0000313" key="2">
    <source>
        <dbReference type="EMBL" id="CAK1598899.1"/>
    </source>
</evidence>
<accession>A0AAV1LY08</accession>
<reference evidence="2 3" key="1">
    <citation type="submission" date="2023-11" db="EMBL/GenBank/DDBJ databases">
        <authorList>
            <person name="Hedman E."/>
            <person name="Englund M."/>
            <person name="Stromberg M."/>
            <person name="Nyberg Akerstrom W."/>
            <person name="Nylinder S."/>
            <person name="Jareborg N."/>
            <person name="Kallberg Y."/>
            <person name="Kronander E."/>
        </authorList>
    </citation>
    <scope>NUCLEOTIDE SEQUENCE [LARGE SCALE GENOMIC DNA]</scope>
</reference>
<dbReference type="EMBL" id="CAVLGL010000104">
    <property type="protein sequence ID" value="CAK1598899.1"/>
    <property type="molecule type" value="Genomic_DNA"/>
</dbReference>
<comment type="caution">
    <text evidence="2">The sequence shown here is derived from an EMBL/GenBank/DDBJ whole genome shotgun (WGS) entry which is preliminary data.</text>
</comment>
<evidence type="ECO:0000313" key="3">
    <source>
        <dbReference type="Proteomes" id="UP001314205"/>
    </source>
</evidence>
<proteinExistence type="predicted"/>
<name>A0AAV1LY08_9NEOP</name>
<gene>
    <name evidence="2" type="ORF">PARMNEM_LOCUS17837</name>
</gene>
<keyword evidence="1" id="KW-0472">Membrane</keyword>
<sequence length="117" mass="13630">MKSRCTKHAELFRGYFGLPFQVTAGLSFVIRYVEAEDSDAFFSLKKNFTYTRIFSCIVEAVYKHKLHKDKHSDPEQLFIGDTNTCSVRDSNPRPPAQQFFLTVYAFVYNLNYVFFGD</sequence>
<dbReference type="Proteomes" id="UP001314205">
    <property type="component" value="Unassembled WGS sequence"/>
</dbReference>